<evidence type="ECO:0000259" key="5">
    <source>
        <dbReference type="Pfam" id="PF00171"/>
    </source>
</evidence>
<evidence type="ECO:0000313" key="6">
    <source>
        <dbReference type="EMBL" id="SDW81807.1"/>
    </source>
</evidence>
<dbReference type="FunFam" id="3.40.605.10:FF:000007">
    <property type="entry name" value="NAD/NADP-dependent betaine aldehyde dehydrogenase"/>
    <property type="match status" value="1"/>
</dbReference>
<dbReference type="InterPro" id="IPR029510">
    <property type="entry name" value="Ald_DH_CS_GLU"/>
</dbReference>
<name>A0A1H2WMP1_9GAMM</name>
<proteinExistence type="inferred from homology"/>
<dbReference type="PROSITE" id="PS00687">
    <property type="entry name" value="ALDEHYDE_DEHYDR_GLU"/>
    <property type="match status" value="1"/>
</dbReference>
<dbReference type="Gene3D" id="3.40.309.10">
    <property type="entry name" value="Aldehyde Dehydrogenase, Chain A, domain 2"/>
    <property type="match status" value="1"/>
</dbReference>
<dbReference type="AlphaFoldDB" id="A0A1H2WMP1"/>
<dbReference type="PROSITE" id="PS00070">
    <property type="entry name" value="ALDEHYDE_DEHYDR_CYS"/>
    <property type="match status" value="1"/>
</dbReference>
<dbReference type="STRING" id="488533.SAMN04487960_104216"/>
<evidence type="ECO:0000313" key="7">
    <source>
        <dbReference type="Proteomes" id="UP000199675"/>
    </source>
</evidence>
<dbReference type="RefSeq" id="WP_091812458.1">
    <property type="nucleotide sequence ID" value="NZ_FNNE01000004.1"/>
</dbReference>
<reference evidence="6 7" key="1">
    <citation type="submission" date="2016-10" db="EMBL/GenBank/DDBJ databases">
        <authorList>
            <person name="de Groot N.N."/>
        </authorList>
    </citation>
    <scope>NUCLEOTIDE SEQUENCE [LARGE SCALE GENOMIC DNA]</scope>
    <source>
        <strain evidence="6 7">CGMCC 1.7059</strain>
    </source>
</reference>
<dbReference type="OrthoDB" id="9812625at2"/>
<dbReference type="InterPro" id="IPR016162">
    <property type="entry name" value="Ald_DH_N"/>
</dbReference>
<feature type="domain" description="Aldehyde dehydrogenase" evidence="5">
    <location>
        <begin position="15"/>
        <end position="462"/>
    </location>
</feature>
<keyword evidence="2 4" id="KW-0560">Oxidoreductase</keyword>
<organism evidence="6 7">
    <name type="scientific">Marinobacter mobilis</name>
    <dbReference type="NCBI Taxonomy" id="488533"/>
    <lineage>
        <taxon>Bacteria</taxon>
        <taxon>Pseudomonadati</taxon>
        <taxon>Pseudomonadota</taxon>
        <taxon>Gammaproteobacteria</taxon>
        <taxon>Pseudomonadales</taxon>
        <taxon>Marinobacteraceae</taxon>
        <taxon>Marinobacter</taxon>
    </lineage>
</organism>
<keyword evidence="7" id="KW-1185">Reference proteome</keyword>
<feature type="active site" evidence="3">
    <location>
        <position position="241"/>
    </location>
</feature>
<dbReference type="Proteomes" id="UP000199675">
    <property type="component" value="Unassembled WGS sequence"/>
</dbReference>
<comment type="similarity">
    <text evidence="1 4">Belongs to the aldehyde dehydrogenase family.</text>
</comment>
<dbReference type="InterPro" id="IPR016161">
    <property type="entry name" value="Ald_DH/histidinol_DH"/>
</dbReference>
<dbReference type="InterPro" id="IPR015590">
    <property type="entry name" value="Aldehyde_DH_dom"/>
</dbReference>
<dbReference type="CDD" id="cd07106">
    <property type="entry name" value="ALDH_AldA-AAD23400"/>
    <property type="match status" value="1"/>
</dbReference>
<sequence length="473" mass="51207">MQNFRLLINGRLEPARETIDVINPADEKVLAQCPKASIAQLEQAVQAAKQAFPSWSQTPMSERRIQLMLMANALQIHKQELALLLTAEQGKPLSQARAEVDYAQAFCQTIADMRLDNQWLIDNEQQHVQLQRRPLGVVAAITPWNFPLLIACYKIAPALLAGNTLVLKPAPTTPLATLKLGEAILNIFPPGVVNIITDNNDLGPLLTQHPDIQKVSFTGSTQTGKAVMSSAAATLKRLTLELGGNDAALVLDDVNVDDVAQDIFNAAFINSGQVCVAIKRVYVPDRIYDRMCDAIATLAASAIVGDGMDSASQYGPVQNRAQFDKVCGYLHEAKQHGTIIAGGDVPDQPGFLIPLTVVRDLKDGNPVVDEEAFGPILPIVRYTDLDQVIAGLNRSPYGLGGSVWSSNLARAESVANRLDTGTVWINQHCAFGPHIPMPTTRASGIGVEWGQQGLEEYTTLRVINTKRTEAAGN</sequence>
<dbReference type="PANTHER" id="PTHR11699">
    <property type="entry name" value="ALDEHYDE DEHYDROGENASE-RELATED"/>
    <property type="match status" value="1"/>
</dbReference>
<dbReference type="InterPro" id="IPR016160">
    <property type="entry name" value="Ald_DH_CS_CYS"/>
</dbReference>
<protein>
    <submittedName>
        <fullName evidence="6">Acyl-CoA reductase</fullName>
    </submittedName>
</protein>
<gene>
    <name evidence="6" type="ORF">SAMN04487960_104216</name>
</gene>
<dbReference type="InterPro" id="IPR044086">
    <property type="entry name" value="LUC3-like"/>
</dbReference>
<evidence type="ECO:0000256" key="4">
    <source>
        <dbReference type="RuleBase" id="RU003345"/>
    </source>
</evidence>
<dbReference type="Pfam" id="PF00171">
    <property type="entry name" value="Aldedh"/>
    <property type="match status" value="1"/>
</dbReference>
<dbReference type="GO" id="GO:0016620">
    <property type="term" value="F:oxidoreductase activity, acting on the aldehyde or oxo group of donors, NAD or NADP as acceptor"/>
    <property type="evidence" value="ECO:0007669"/>
    <property type="project" value="InterPro"/>
</dbReference>
<dbReference type="SUPFAM" id="SSF53720">
    <property type="entry name" value="ALDH-like"/>
    <property type="match status" value="1"/>
</dbReference>
<evidence type="ECO:0000256" key="2">
    <source>
        <dbReference type="ARBA" id="ARBA00023002"/>
    </source>
</evidence>
<evidence type="ECO:0000256" key="3">
    <source>
        <dbReference type="PROSITE-ProRule" id="PRU10007"/>
    </source>
</evidence>
<dbReference type="EMBL" id="FNNE01000004">
    <property type="protein sequence ID" value="SDW81807.1"/>
    <property type="molecule type" value="Genomic_DNA"/>
</dbReference>
<evidence type="ECO:0000256" key="1">
    <source>
        <dbReference type="ARBA" id="ARBA00009986"/>
    </source>
</evidence>
<dbReference type="Gene3D" id="3.40.605.10">
    <property type="entry name" value="Aldehyde Dehydrogenase, Chain A, domain 1"/>
    <property type="match status" value="1"/>
</dbReference>
<dbReference type="InterPro" id="IPR016163">
    <property type="entry name" value="Ald_DH_C"/>
</dbReference>
<accession>A0A1H2WMP1</accession>